<evidence type="ECO:0000313" key="2">
    <source>
        <dbReference type="EMBL" id="CAG8740198.1"/>
    </source>
</evidence>
<accession>A0A9N9ILV6</accession>
<dbReference type="AlphaFoldDB" id="A0A9N9ILV6"/>
<gene>
    <name evidence="2" type="ORF">FMOSSE_LOCUS16105</name>
</gene>
<proteinExistence type="predicted"/>
<sequence>MFLRKQENEISLSTFHPRTVIASKNGEERLKGKESLQKKQSNFQQHQFSTTNNYE</sequence>
<feature type="compositionally biased region" description="Polar residues" evidence="1">
    <location>
        <begin position="38"/>
        <end position="55"/>
    </location>
</feature>
<organism evidence="2 3">
    <name type="scientific">Funneliformis mosseae</name>
    <name type="common">Endomycorrhizal fungus</name>
    <name type="synonym">Glomus mosseae</name>
    <dbReference type="NCBI Taxonomy" id="27381"/>
    <lineage>
        <taxon>Eukaryota</taxon>
        <taxon>Fungi</taxon>
        <taxon>Fungi incertae sedis</taxon>
        <taxon>Mucoromycota</taxon>
        <taxon>Glomeromycotina</taxon>
        <taxon>Glomeromycetes</taxon>
        <taxon>Glomerales</taxon>
        <taxon>Glomeraceae</taxon>
        <taxon>Funneliformis</taxon>
    </lineage>
</organism>
<keyword evidence="3" id="KW-1185">Reference proteome</keyword>
<dbReference type="Proteomes" id="UP000789375">
    <property type="component" value="Unassembled WGS sequence"/>
</dbReference>
<feature type="non-terminal residue" evidence="2">
    <location>
        <position position="55"/>
    </location>
</feature>
<reference evidence="2" key="1">
    <citation type="submission" date="2021-06" db="EMBL/GenBank/DDBJ databases">
        <authorList>
            <person name="Kallberg Y."/>
            <person name="Tangrot J."/>
            <person name="Rosling A."/>
        </authorList>
    </citation>
    <scope>NUCLEOTIDE SEQUENCE</scope>
    <source>
        <strain evidence="2">87-6 pot B 2015</strain>
    </source>
</reference>
<comment type="caution">
    <text evidence="2">The sequence shown here is derived from an EMBL/GenBank/DDBJ whole genome shotgun (WGS) entry which is preliminary data.</text>
</comment>
<dbReference type="EMBL" id="CAJVPP010020355">
    <property type="protein sequence ID" value="CAG8740198.1"/>
    <property type="molecule type" value="Genomic_DNA"/>
</dbReference>
<evidence type="ECO:0000313" key="3">
    <source>
        <dbReference type="Proteomes" id="UP000789375"/>
    </source>
</evidence>
<evidence type="ECO:0000256" key="1">
    <source>
        <dbReference type="SAM" id="MobiDB-lite"/>
    </source>
</evidence>
<feature type="region of interest" description="Disordered" evidence="1">
    <location>
        <begin position="23"/>
        <end position="55"/>
    </location>
</feature>
<protein>
    <submittedName>
        <fullName evidence="2">11252_t:CDS:1</fullName>
    </submittedName>
</protein>
<feature type="compositionally biased region" description="Basic and acidic residues" evidence="1">
    <location>
        <begin position="25"/>
        <end position="37"/>
    </location>
</feature>
<name>A0A9N9ILV6_FUNMO</name>